<dbReference type="InterPro" id="IPR012001">
    <property type="entry name" value="Thiamin_PyroP_enz_TPP-bd_dom"/>
</dbReference>
<comment type="function">
    <text evidence="6">Catalyzes the thiamine diphosphate-dependent decarboxylation of 2-oxoglutarate and the subsequent addition of the resulting succinic semialdehyde-thiamine pyrophosphate anion to isochorismate to yield 2-succinyl-5-enolpyruvyl-6-hydroxy-3-cyclohexene-1-carboxylate (SEPHCHC).</text>
</comment>
<keyword evidence="10" id="KW-1185">Reference proteome</keyword>
<dbReference type="Proteomes" id="UP000460221">
    <property type="component" value="Unassembled WGS sequence"/>
</dbReference>
<evidence type="ECO:0000256" key="4">
    <source>
        <dbReference type="ARBA" id="ARBA00023052"/>
    </source>
</evidence>
<dbReference type="GO" id="GO:0000287">
    <property type="term" value="F:magnesium ion binding"/>
    <property type="evidence" value="ECO:0007669"/>
    <property type="project" value="UniProtKB-UniRule"/>
</dbReference>
<dbReference type="SUPFAM" id="SSF52518">
    <property type="entry name" value="Thiamin diphosphate-binding fold (THDP-binding)"/>
    <property type="match status" value="2"/>
</dbReference>
<dbReference type="AlphaFoldDB" id="A0A7K1FMD5"/>
<comment type="cofactor">
    <cofactor evidence="6">
        <name>thiamine diphosphate</name>
        <dbReference type="ChEBI" id="CHEBI:58937"/>
    </cofactor>
    <text evidence="6">Binds 1 thiamine pyrophosphate per subunit.</text>
</comment>
<dbReference type="Pfam" id="PF02775">
    <property type="entry name" value="TPP_enzyme_C"/>
    <property type="match status" value="1"/>
</dbReference>
<comment type="catalytic activity">
    <reaction evidence="6">
        <text>isochorismate + 2-oxoglutarate + H(+) = 5-enolpyruvoyl-6-hydroxy-2-succinyl-cyclohex-3-ene-1-carboxylate + CO2</text>
        <dbReference type="Rhea" id="RHEA:25593"/>
        <dbReference type="ChEBI" id="CHEBI:15378"/>
        <dbReference type="ChEBI" id="CHEBI:16526"/>
        <dbReference type="ChEBI" id="CHEBI:16810"/>
        <dbReference type="ChEBI" id="CHEBI:29780"/>
        <dbReference type="ChEBI" id="CHEBI:58818"/>
        <dbReference type="EC" id="2.2.1.9"/>
    </reaction>
</comment>
<dbReference type="GO" id="GO:0009234">
    <property type="term" value="P:menaquinone biosynthetic process"/>
    <property type="evidence" value="ECO:0007669"/>
    <property type="project" value="UniProtKB-UniRule"/>
</dbReference>
<dbReference type="GO" id="GO:0070204">
    <property type="term" value="F:2-succinyl-5-enolpyruvyl-6-hydroxy-3-cyclohexene-1-carboxylic-acid synthase activity"/>
    <property type="evidence" value="ECO:0007669"/>
    <property type="project" value="UniProtKB-UniRule"/>
</dbReference>
<evidence type="ECO:0000256" key="3">
    <source>
        <dbReference type="ARBA" id="ARBA00022842"/>
    </source>
</evidence>
<keyword evidence="2 6" id="KW-0479">Metal-binding</keyword>
<dbReference type="PANTHER" id="PTHR42916:SF1">
    <property type="entry name" value="PROTEIN PHYLLO, CHLOROPLASTIC"/>
    <property type="match status" value="1"/>
</dbReference>
<feature type="domain" description="Thiamine pyrophosphate enzyme N-terminal TPP-binding" evidence="8">
    <location>
        <begin position="7"/>
        <end position="122"/>
    </location>
</feature>
<evidence type="ECO:0000256" key="5">
    <source>
        <dbReference type="ARBA" id="ARBA00023211"/>
    </source>
</evidence>
<dbReference type="EC" id="2.2.1.9" evidence="6"/>
<dbReference type="InterPro" id="IPR011766">
    <property type="entry name" value="TPP_enzyme_TPP-bd"/>
</dbReference>
<dbReference type="CDD" id="cd07037">
    <property type="entry name" value="TPP_PYR_MenD"/>
    <property type="match status" value="1"/>
</dbReference>
<dbReference type="RefSeq" id="WP_322097848.1">
    <property type="nucleotide sequence ID" value="NZ_WLYK01000003.1"/>
</dbReference>
<keyword evidence="4 6" id="KW-0786">Thiamine pyrophosphate</keyword>
<dbReference type="PIRSF" id="PIRSF004983">
    <property type="entry name" value="MenD"/>
    <property type="match status" value="1"/>
</dbReference>
<dbReference type="Gene3D" id="3.40.50.1220">
    <property type="entry name" value="TPP-binding domain"/>
    <property type="match status" value="1"/>
</dbReference>
<gene>
    <name evidence="6 9" type="primary">menD</name>
    <name evidence="9" type="ORF">GIS00_11030</name>
</gene>
<dbReference type="UniPathway" id="UPA00079"/>
<proteinExistence type="inferred from homology"/>
<reference evidence="9 10" key="1">
    <citation type="submission" date="2019-11" db="EMBL/GenBank/DDBJ databases">
        <authorList>
            <person name="Jiang L.-Q."/>
        </authorList>
    </citation>
    <scope>NUCLEOTIDE SEQUENCE [LARGE SCALE GENOMIC DNA]</scope>
    <source>
        <strain evidence="9 10">YIM 132087</strain>
    </source>
</reference>
<dbReference type="Pfam" id="PF02776">
    <property type="entry name" value="TPP_enzyme_N"/>
    <property type="match status" value="1"/>
</dbReference>
<accession>A0A7K1FMD5</accession>
<evidence type="ECO:0000313" key="10">
    <source>
        <dbReference type="Proteomes" id="UP000460221"/>
    </source>
</evidence>
<keyword evidence="1 6" id="KW-0808">Transferase</keyword>
<keyword evidence="3 6" id="KW-0460">Magnesium</keyword>
<dbReference type="NCBIfam" id="TIGR00173">
    <property type="entry name" value="menD"/>
    <property type="match status" value="1"/>
</dbReference>
<dbReference type="InterPro" id="IPR029061">
    <property type="entry name" value="THDP-binding"/>
</dbReference>
<sequence length="575" mass="59314">MNPSTALARVLVDELAAAGVTDVVLAPGSRNAPLSMALVDADTDGRLRLHVRTDERAAGFLAVGLARSSGRTTAVVTTSGTAVANLLPAVLEAHHGGVPLLVLTADRPPHLREVGANQVIDQRDVFGRSLRFFHEFGVPQRAPAQQAGWRSMVDRALAHSRGLGVGVPGPVQLNIPLVPPLLPDAAAGTGLDQAADWPEDLHGRADGPWTSIATEATEDVLSGLDVPAGRVPMIDAPAPGERVLFVGDLTHPAAGPLAALGHVVLSEAGGAAGASVLSAGAHLLDLPGFLEPALPDRVVVLGRPTLFRQFGKLLADSVVEVDVLAPQAGYSDPSGRARRVAPVLAPLAGPGEPDFVRTWQDAQRRAAAAVAGELAGWKLASSPRLAADVVAALPDGATLVLGSSQLPRDVGLAAAPRDGLRLIANRGVAGIDGTVSTAVGVALADPESPTVALMGDLTFLHDVTGLVIGPDEPRPDLTIVVSHNNGGGIFHTLEPGEERHASRFERVFGTPHGTDLGGFAEAAGWRHDVIEEPADLAALLSAPSGLRVLEIPTGRSDLRAEYARLRAAVHASVHV</sequence>
<evidence type="ECO:0000256" key="2">
    <source>
        <dbReference type="ARBA" id="ARBA00022723"/>
    </source>
</evidence>
<comment type="cofactor">
    <cofactor evidence="6">
        <name>Mg(2+)</name>
        <dbReference type="ChEBI" id="CHEBI:18420"/>
    </cofactor>
    <cofactor evidence="6">
        <name>Mn(2+)</name>
        <dbReference type="ChEBI" id="CHEBI:29035"/>
    </cofactor>
</comment>
<keyword evidence="5 6" id="KW-0464">Manganese</keyword>
<name>A0A7K1FMD5_9ACTN</name>
<organism evidence="9 10">
    <name type="scientific">Nakamurella alba</name>
    <dbReference type="NCBI Taxonomy" id="2665158"/>
    <lineage>
        <taxon>Bacteria</taxon>
        <taxon>Bacillati</taxon>
        <taxon>Actinomycetota</taxon>
        <taxon>Actinomycetes</taxon>
        <taxon>Nakamurellales</taxon>
        <taxon>Nakamurellaceae</taxon>
        <taxon>Nakamurella</taxon>
    </lineage>
</organism>
<comment type="pathway">
    <text evidence="6">Quinol/quinone metabolism; 1,4-dihydroxy-2-naphthoate biosynthesis; 1,4-dihydroxy-2-naphthoate from chorismate: step 2/7.</text>
</comment>
<dbReference type="Gene3D" id="3.40.50.970">
    <property type="match status" value="2"/>
</dbReference>
<evidence type="ECO:0000256" key="6">
    <source>
        <dbReference type="HAMAP-Rule" id="MF_01659"/>
    </source>
</evidence>
<dbReference type="CDD" id="cd02009">
    <property type="entry name" value="TPP_SHCHC_synthase"/>
    <property type="match status" value="1"/>
</dbReference>
<dbReference type="EMBL" id="WLYK01000003">
    <property type="protein sequence ID" value="MTD14479.1"/>
    <property type="molecule type" value="Genomic_DNA"/>
</dbReference>
<dbReference type="HAMAP" id="MF_01659">
    <property type="entry name" value="MenD"/>
    <property type="match status" value="1"/>
</dbReference>
<keyword evidence="6" id="KW-0474">Menaquinone biosynthesis</keyword>
<evidence type="ECO:0000259" key="7">
    <source>
        <dbReference type="Pfam" id="PF02775"/>
    </source>
</evidence>
<dbReference type="InterPro" id="IPR004433">
    <property type="entry name" value="MenaQ_synth_MenD"/>
</dbReference>
<comment type="similarity">
    <text evidence="6">Belongs to the TPP enzyme family. MenD subfamily.</text>
</comment>
<dbReference type="PANTHER" id="PTHR42916">
    <property type="entry name" value="2-SUCCINYL-5-ENOLPYRUVYL-6-HYDROXY-3-CYCLOHEXENE-1-CARBOXYLATE SYNTHASE"/>
    <property type="match status" value="1"/>
</dbReference>
<comment type="pathway">
    <text evidence="6">Quinol/quinone metabolism; menaquinone biosynthesis.</text>
</comment>
<comment type="caution">
    <text evidence="9">The sequence shown here is derived from an EMBL/GenBank/DDBJ whole genome shotgun (WGS) entry which is preliminary data.</text>
</comment>
<comment type="subunit">
    <text evidence="6">Homodimer.</text>
</comment>
<feature type="domain" description="Thiamine pyrophosphate enzyme TPP-binding" evidence="7">
    <location>
        <begin position="421"/>
        <end position="540"/>
    </location>
</feature>
<evidence type="ECO:0000259" key="8">
    <source>
        <dbReference type="Pfam" id="PF02776"/>
    </source>
</evidence>
<protein>
    <recommendedName>
        <fullName evidence="6">2-succinyl-5-enolpyruvyl-6-hydroxy-3-cyclohexene-1-carboxylate synthase</fullName>
        <shortName evidence="6">SEPHCHC synthase</shortName>
        <ecNumber evidence="6">2.2.1.9</ecNumber>
    </recommendedName>
    <alternativeName>
        <fullName evidence="6">Menaquinone biosynthesis protein MenD</fullName>
    </alternativeName>
</protein>
<dbReference type="GO" id="GO:0030145">
    <property type="term" value="F:manganese ion binding"/>
    <property type="evidence" value="ECO:0007669"/>
    <property type="project" value="UniProtKB-UniRule"/>
</dbReference>
<evidence type="ECO:0000313" key="9">
    <source>
        <dbReference type="EMBL" id="MTD14479.1"/>
    </source>
</evidence>
<evidence type="ECO:0000256" key="1">
    <source>
        <dbReference type="ARBA" id="ARBA00022679"/>
    </source>
</evidence>
<dbReference type="GO" id="GO:0030976">
    <property type="term" value="F:thiamine pyrophosphate binding"/>
    <property type="evidence" value="ECO:0007669"/>
    <property type="project" value="UniProtKB-UniRule"/>
</dbReference>
<dbReference type="UniPathway" id="UPA01057">
    <property type="reaction ID" value="UER00164"/>
</dbReference>